<sequence>MAAKVCIWIYTAMATDIRVPEAVSYPGTDNNTRRQNEITMAAANAIKSKRIIELTSGEAGIVNHTDKVYLLDWMQTYLEYQEKRDKKGIGQI</sequence>
<accession>K1SKI1</accession>
<reference evidence="1" key="1">
    <citation type="journal article" date="2013" name="Environ. Microbiol.">
        <title>Microbiota from the distal guts of lean and obese adolescents exhibit partial functional redundancy besides clear differences in community structure.</title>
        <authorList>
            <person name="Ferrer M."/>
            <person name="Ruiz A."/>
            <person name="Lanza F."/>
            <person name="Haange S.B."/>
            <person name="Oberbach A."/>
            <person name="Till H."/>
            <person name="Bargiela R."/>
            <person name="Campoy C."/>
            <person name="Segura M.T."/>
            <person name="Richter M."/>
            <person name="von Bergen M."/>
            <person name="Seifert J."/>
            <person name="Suarez A."/>
        </authorList>
    </citation>
    <scope>NUCLEOTIDE SEQUENCE</scope>
</reference>
<dbReference type="EMBL" id="AJWZ01010638">
    <property type="protein sequence ID" value="EKC47881.1"/>
    <property type="molecule type" value="Genomic_DNA"/>
</dbReference>
<comment type="caution">
    <text evidence="1">The sequence shown here is derived from an EMBL/GenBank/DDBJ whole genome shotgun (WGS) entry which is preliminary data.</text>
</comment>
<proteinExistence type="predicted"/>
<organism evidence="1">
    <name type="scientific">human gut metagenome</name>
    <dbReference type="NCBI Taxonomy" id="408170"/>
    <lineage>
        <taxon>unclassified sequences</taxon>
        <taxon>metagenomes</taxon>
        <taxon>organismal metagenomes</taxon>
    </lineage>
</organism>
<gene>
    <name evidence="1" type="ORF">OBE_15472</name>
</gene>
<evidence type="ECO:0000313" key="1">
    <source>
        <dbReference type="EMBL" id="EKC47881.1"/>
    </source>
</evidence>
<name>K1SKI1_9ZZZZ</name>
<dbReference type="AlphaFoldDB" id="K1SKI1"/>
<feature type="non-terminal residue" evidence="1">
    <location>
        <position position="92"/>
    </location>
</feature>
<protein>
    <submittedName>
        <fullName evidence="1">Tyrosine type site-specific recombinase</fullName>
    </submittedName>
</protein>